<evidence type="ECO:0000313" key="2">
    <source>
        <dbReference type="EMBL" id="OBZ75124.1"/>
    </source>
</evidence>
<dbReference type="EMBL" id="LUGG01000004">
    <property type="protein sequence ID" value="OBZ75124.1"/>
    <property type="molecule type" value="Genomic_DNA"/>
</dbReference>
<evidence type="ECO:0000256" key="1">
    <source>
        <dbReference type="SAM" id="MobiDB-lite"/>
    </source>
</evidence>
<comment type="caution">
    <text evidence="2">The sequence shown here is derived from an EMBL/GenBank/DDBJ whole genome shotgun (WGS) entry which is preliminary data.</text>
</comment>
<reference evidence="2 3" key="1">
    <citation type="submission" date="2016-03" db="EMBL/GenBank/DDBJ databases">
        <title>Whole genome sequencing of Grifola frondosa 9006-11.</title>
        <authorList>
            <person name="Min B."/>
            <person name="Park H."/>
            <person name="Kim J.-G."/>
            <person name="Cho H."/>
            <person name="Oh Y.-L."/>
            <person name="Kong W.-S."/>
            <person name="Choi I.-G."/>
        </authorList>
    </citation>
    <scope>NUCLEOTIDE SEQUENCE [LARGE SCALE GENOMIC DNA]</scope>
    <source>
        <strain evidence="2 3">9006-11</strain>
    </source>
</reference>
<gene>
    <name evidence="2" type="ORF">A0H81_05003</name>
</gene>
<feature type="region of interest" description="Disordered" evidence="1">
    <location>
        <begin position="1"/>
        <end position="30"/>
    </location>
</feature>
<dbReference type="STRING" id="5627.A0A1C7MJB6"/>
<dbReference type="InterPro" id="IPR016197">
    <property type="entry name" value="Chromo-like_dom_sf"/>
</dbReference>
<dbReference type="AlphaFoldDB" id="A0A1C7MJB6"/>
<organism evidence="2 3">
    <name type="scientific">Grifola frondosa</name>
    <name type="common">Maitake</name>
    <name type="synonym">Polyporus frondosus</name>
    <dbReference type="NCBI Taxonomy" id="5627"/>
    <lineage>
        <taxon>Eukaryota</taxon>
        <taxon>Fungi</taxon>
        <taxon>Dikarya</taxon>
        <taxon>Basidiomycota</taxon>
        <taxon>Agaricomycotina</taxon>
        <taxon>Agaricomycetes</taxon>
        <taxon>Polyporales</taxon>
        <taxon>Grifolaceae</taxon>
        <taxon>Grifola</taxon>
    </lineage>
</organism>
<dbReference type="Proteomes" id="UP000092993">
    <property type="component" value="Unassembled WGS sequence"/>
</dbReference>
<accession>A0A1C7MJB6</accession>
<evidence type="ECO:0000313" key="3">
    <source>
        <dbReference type="Proteomes" id="UP000092993"/>
    </source>
</evidence>
<name>A0A1C7MJB6_GRIFR</name>
<dbReference type="Gene3D" id="2.40.50.40">
    <property type="match status" value="1"/>
</dbReference>
<evidence type="ECO:0008006" key="4">
    <source>
        <dbReference type="Google" id="ProtNLM"/>
    </source>
</evidence>
<keyword evidence="3" id="KW-1185">Reference proteome</keyword>
<dbReference type="OrthoDB" id="508139at2759"/>
<dbReference type="SUPFAM" id="SSF54160">
    <property type="entry name" value="Chromo domain-like"/>
    <property type="match status" value="1"/>
</dbReference>
<protein>
    <recommendedName>
        <fullName evidence="4">Chromo domain-containing protein</fullName>
    </recommendedName>
</protein>
<proteinExistence type="predicted"/>
<sequence length="629" mass="71364">MLSSPMLPSPRRLAPPTRFDAPQKQSSRQVGARQAYDGTNHWHMMESTRSVFATNVTRYCTLAGAMALTHNELDILRPKVYPTISTPRSQPASTSLIDFQLHNANVTGIPIYAATSAPRALLESKMVDPFETVFEWSGLKVIRVQISWPAYPDVVHEIDLAVRTEDSRRATAFITRIEVAMAIAEHFAGFVDKTMNRRVTPHNEDWAFVPGAIYALWLVALHHTQGNVFQAQVRYTKDILVGPRAFLGNFFVNGLRFKTSRIKPSNLQTCAFELTKTTNVDLDAMSDSEEDQYVVECIWSAKVVRVARQKAWWKNYEKEHNTWEPVASFDGGAEHFLETFWARVDAGGRDYHDLTQFAVGEEVFPTGPPRRTTYVQRLSSVFEDRSCGSIRVSKRASSSKRPLIKKDTCSCGHCLDGWLSSRMRVRMGRTAESLFLTTEYILETRTGENDPVPIGFIICDTALRYLPADMYSVMTRAFCYGFLSVLRLIMDITCDPDVAKGVPTTDAIWTYIDELQEHGVDPEEPPYFEPGMFKEFRDGGGRIEYALNCIVDRSFEDSPVGSEFDDDKKEMEEELEDDYPGLPRCANDLDFDMARRKLGLSKERKGPYFDFAKRIWYTLDGRPGITAPP</sequence>